<dbReference type="Gene3D" id="1.10.1200.10">
    <property type="entry name" value="ACP-like"/>
    <property type="match status" value="1"/>
</dbReference>
<dbReference type="GO" id="GO:0000036">
    <property type="term" value="F:acyl carrier activity"/>
    <property type="evidence" value="ECO:0007669"/>
    <property type="project" value="UniProtKB-UniRule"/>
</dbReference>
<comment type="caution">
    <text evidence="9">The sequence shown here is derived from an EMBL/GenBank/DDBJ whole genome shotgun (WGS) entry which is preliminary data.</text>
</comment>
<comment type="similarity">
    <text evidence="7">Belongs to the acyl carrier protein (ACP) family.</text>
</comment>
<dbReference type="PANTHER" id="PTHR20863">
    <property type="entry name" value="ACYL CARRIER PROTEIN"/>
    <property type="match status" value="1"/>
</dbReference>
<dbReference type="GO" id="GO:0016020">
    <property type="term" value="C:membrane"/>
    <property type="evidence" value="ECO:0007669"/>
    <property type="project" value="GOC"/>
</dbReference>
<gene>
    <name evidence="7" type="primary">acpP</name>
    <name evidence="9" type="ORF">GNP95_09770</name>
</gene>
<dbReference type="EMBL" id="WNZW01000002">
    <property type="protein sequence ID" value="MUG45286.1"/>
    <property type="molecule type" value="Genomic_DNA"/>
</dbReference>
<keyword evidence="2 7" id="KW-0444">Lipid biosynthesis</keyword>
<comment type="PTM">
    <text evidence="7">4'-phosphopantetheine is transferred from CoA to a specific serine of apo-ACP by AcpS. This modification is essential for activity because fatty acids are bound in thioester linkage to the sulfhydryl of the prosthetic group.</text>
</comment>
<dbReference type="RefSeq" id="WP_155610633.1">
    <property type="nucleotide sequence ID" value="NZ_WNZW01000002.1"/>
</dbReference>
<evidence type="ECO:0000256" key="3">
    <source>
        <dbReference type="ARBA" id="ARBA00022553"/>
    </source>
</evidence>
<dbReference type="AlphaFoldDB" id="A0A7X2Z0B9"/>
<feature type="domain" description="Carrier" evidence="8">
    <location>
        <begin position="7"/>
        <end position="86"/>
    </location>
</feature>
<evidence type="ECO:0000313" key="9">
    <source>
        <dbReference type="EMBL" id="MUG45286.1"/>
    </source>
</evidence>
<name>A0A7X2Z0B9_9BACL</name>
<keyword evidence="1 7" id="KW-0596">Phosphopantetheine</keyword>
<comment type="function">
    <text evidence="7">Carrier of the growing fatty acid chain in fatty acid biosynthesis.</text>
</comment>
<reference evidence="9 10" key="1">
    <citation type="submission" date="2019-11" db="EMBL/GenBank/DDBJ databases">
        <title>Draft genome sequences of five Paenibacillus species of dairy origin.</title>
        <authorList>
            <person name="Olajide A.M."/>
            <person name="Chen S."/>
            <person name="Lapointe G."/>
        </authorList>
    </citation>
    <scope>NUCLEOTIDE SEQUENCE [LARGE SCALE GENOMIC DNA]</scope>
    <source>
        <strain evidence="9 10">12CR55</strain>
    </source>
</reference>
<evidence type="ECO:0000256" key="4">
    <source>
        <dbReference type="ARBA" id="ARBA00022832"/>
    </source>
</evidence>
<keyword evidence="6 7" id="KW-0275">Fatty acid biosynthesis</keyword>
<evidence type="ECO:0000256" key="1">
    <source>
        <dbReference type="ARBA" id="ARBA00022450"/>
    </source>
</evidence>
<sequence length="94" mass="10946">MKTNFEQQLLERVVDVIYNNFAVSISKQEVKYDMNLMDDLGLDSIKILELVVYLEEEFNVEFSDEELVVDNLRTIEVVSNTIKSLLERGDNVSR</sequence>
<comment type="pathway">
    <text evidence="7">Lipid metabolism; fatty acid biosynthesis.</text>
</comment>
<dbReference type="UniPathway" id="UPA00094"/>
<keyword evidence="7" id="KW-0963">Cytoplasm</keyword>
<feature type="modified residue" description="O-(pantetheine 4'-phosphoryl)serine" evidence="7">
    <location>
        <position position="44"/>
    </location>
</feature>
<dbReference type="SUPFAM" id="SSF47336">
    <property type="entry name" value="ACP-like"/>
    <property type="match status" value="1"/>
</dbReference>
<dbReference type="Pfam" id="PF00550">
    <property type="entry name" value="PP-binding"/>
    <property type="match status" value="1"/>
</dbReference>
<dbReference type="InterPro" id="IPR036736">
    <property type="entry name" value="ACP-like_sf"/>
</dbReference>
<evidence type="ECO:0000256" key="2">
    <source>
        <dbReference type="ARBA" id="ARBA00022516"/>
    </source>
</evidence>
<evidence type="ECO:0000256" key="6">
    <source>
        <dbReference type="ARBA" id="ARBA00023160"/>
    </source>
</evidence>
<dbReference type="OrthoDB" id="2651967at2"/>
<dbReference type="InterPro" id="IPR009081">
    <property type="entry name" value="PP-bd_ACP"/>
</dbReference>
<accession>A0A7X2Z0B9</accession>
<dbReference type="GO" id="GO:0009245">
    <property type="term" value="P:lipid A biosynthetic process"/>
    <property type="evidence" value="ECO:0007669"/>
    <property type="project" value="TreeGrafter"/>
</dbReference>
<evidence type="ECO:0000259" key="8">
    <source>
        <dbReference type="PROSITE" id="PS50075"/>
    </source>
</evidence>
<evidence type="ECO:0000256" key="7">
    <source>
        <dbReference type="HAMAP-Rule" id="MF_01217"/>
    </source>
</evidence>
<keyword evidence="4 7" id="KW-0276">Fatty acid metabolism</keyword>
<organism evidence="9 10">
    <name type="scientific">Paenibacillus woosongensis</name>
    <dbReference type="NCBI Taxonomy" id="307580"/>
    <lineage>
        <taxon>Bacteria</taxon>
        <taxon>Bacillati</taxon>
        <taxon>Bacillota</taxon>
        <taxon>Bacilli</taxon>
        <taxon>Bacillales</taxon>
        <taxon>Paenibacillaceae</taxon>
        <taxon>Paenibacillus</taxon>
    </lineage>
</organism>
<dbReference type="HAMAP" id="MF_01217">
    <property type="entry name" value="Acyl_carrier"/>
    <property type="match status" value="1"/>
</dbReference>
<keyword evidence="5 7" id="KW-0443">Lipid metabolism</keyword>
<dbReference type="GO" id="GO:0005829">
    <property type="term" value="C:cytosol"/>
    <property type="evidence" value="ECO:0007669"/>
    <property type="project" value="TreeGrafter"/>
</dbReference>
<dbReference type="PANTHER" id="PTHR20863:SF76">
    <property type="entry name" value="CARRIER DOMAIN-CONTAINING PROTEIN"/>
    <property type="match status" value="1"/>
</dbReference>
<dbReference type="GO" id="GO:0000035">
    <property type="term" value="F:acyl binding"/>
    <property type="evidence" value="ECO:0007669"/>
    <property type="project" value="TreeGrafter"/>
</dbReference>
<protein>
    <recommendedName>
        <fullName evidence="7">Acyl carrier protein</fullName>
        <shortName evidence="7">ACP</shortName>
    </recommendedName>
</protein>
<comment type="subcellular location">
    <subcellularLocation>
        <location evidence="7">Cytoplasm</location>
    </subcellularLocation>
</comment>
<proteinExistence type="inferred from homology"/>
<dbReference type="Proteomes" id="UP000447876">
    <property type="component" value="Unassembled WGS sequence"/>
</dbReference>
<evidence type="ECO:0000256" key="5">
    <source>
        <dbReference type="ARBA" id="ARBA00023098"/>
    </source>
</evidence>
<evidence type="ECO:0000313" key="10">
    <source>
        <dbReference type="Proteomes" id="UP000447876"/>
    </source>
</evidence>
<keyword evidence="3 7" id="KW-0597">Phosphoprotein</keyword>
<dbReference type="InterPro" id="IPR003231">
    <property type="entry name" value="ACP"/>
</dbReference>
<dbReference type="PROSITE" id="PS50075">
    <property type="entry name" value="CARRIER"/>
    <property type="match status" value="1"/>
</dbReference>